<keyword evidence="3" id="KW-1185">Reference proteome</keyword>
<feature type="transmembrane region" description="Helical" evidence="1">
    <location>
        <begin position="86"/>
        <end position="105"/>
    </location>
</feature>
<evidence type="ECO:0008006" key="4">
    <source>
        <dbReference type="Google" id="ProtNLM"/>
    </source>
</evidence>
<name>A0ABX5WUN7_9GAMM</name>
<proteinExistence type="predicted"/>
<protein>
    <recommendedName>
        <fullName evidence="4">Lipoprotein</fullName>
    </recommendedName>
</protein>
<dbReference type="EMBL" id="CP041614">
    <property type="protein sequence ID" value="QDO82815.1"/>
    <property type="molecule type" value="Genomic_DNA"/>
</dbReference>
<dbReference type="Proteomes" id="UP000315947">
    <property type="component" value="Chromosome"/>
</dbReference>
<feature type="transmembrane region" description="Helical" evidence="1">
    <location>
        <begin position="41"/>
        <end position="65"/>
    </location>
</feature>
<feature type="transmembrane region" description="Helical" evidence="1">
    <location>
        <begin position="111"/>
        <end position="130"/>
    </location>
</feature>
<evidence type="ECO:0000313" key="2">
    <source>
        <dbReference type="EMBL" id="QDO82815.1"/>
    </source>
</evidence>
<gene>
    <name evidence="2" type="ORF">FM037_05670</name>
</gene>
<sequence>MKLKIHLIAAILASLCIATFFSASLLSELFASQAFIAQIKASILFPGLFILIPAMALTGITGSLLAKGNKNKLVRQKQLRMKIAAANGLVILLPAAIILNSWAQAGQFDTQFYIVQAIELIAGACNLVLLGKNAIAGRKLSRKTGRSLNAKQNV</sequence>
<evidence type="ECO:0000313" key="3">
    <source>
        <dbReference type="Proteomes" id="UP000315947"/>
    </source>
</evidence>
<evidence type="ECO:0000256" key="1">
    <source>
        <dbReference type="SAM" id="Phobius"/>
    </source>
</evidence>
<keyword evidence="1" id="KW-0812">Transmembrane</keyword>
<accession>A0ABX5WUN7</accession>
<keyword evidence="1" id="KW-0472">Membrane</keyword>
<keyword evidence="1" id="KW-1133">Transmembrane helix</keyword>
<organism evidence="2 3">
    <name type="scientific">Shewanella psychropiezotolerans</name>
    <dbReference type="NCBI Taxonomy" id="2593655"/>
    <lineage>
        <taxon>Bacteria</taxon>
        <taxon>Pseudomonadati</taxon>
        <taxon>Pseudomonadota</taxon>
        <taxon>Gammaproteobacteria</taxon>
        <taxon>Alteromonadales</taxon>
        <taxon>Shewanellaceae</taxon>
        <taxon>Shewanella</taxon>
    </lineage>
</organism>
<dbReference type="RefSeq" id="WP_144045201.1">
    <property type="nucleotide sequence ID" value="NZ_CP041614.1"/>
</dbReference>
<reference evidence="2 3" key="1">
    <citation type="submission" date="2019-07" db="EMBL/GenBank/DDBJ databases">
        <title>Shewanella sp. YLB-06 whole genomic sequence.</title>
        <authorList>
            <person name="Yu L."/>
        </authorList>
    </citation>
    <scope>NUCLEOTIDE SEQUENCE [LARGE SCALE GENOMIC DNA]</scope>
    <source>
        <strain evidence="2 3">YLB-06</strain>
    </source>
</reference>